<reference evidence="2" key="1">
    <citation type="submission" date="2017-02" db="UniProtKB">
        <authorList>
            <consortium name="WormBaseParasite"/>
        </authorList>
    </citation>
    <scope>IDENTIFICATION</scope>
</reference>
<dbReference type="WBParaSite" id="ALUE_0000031301-mRNA-1">
    <property type="protein sequence ID" value="ALUE_0000031301-mRNA-1"/>
    <property type="gene ID" value="ALUE_0000031301"/>
</dbReference>
<organism evidence="1 2">
    <name type="scientific">Ascaris lumbricoides</name>
    <name type="common">Giant roundworm</name>
    <dbReference type="NCBI Taxonomy" id="6252"/>
    <lineage>
        <taxon>Eukaryota</taxon>
        <taxon>Metazoa</taxon>
        <taxon>Ecdysozoa</taxon>
        <taxon>Nematoda</taxon>
        <taxon>Chromadorea</taxon>
        <taxon>Rhabditida</taxon>
        <taxon>Spirurina</taxon>
        <taxon>Ascaridomorpha</taxon>
        <taxon>Ascaridoidea</taxon>
        <taxon>Ascarididae</taxon>
        <taxon>Ascaris</taxon>
    </lineage>
</organism>
<evidence type="ECO:0000313" key="1">
    <source>
        <dbReference type="Proteomes" id="UP000036681"/>
    </source>
</evidence>
<accession>A0A0M3HFL8</accession>
<evidence type="ECO:0000313" key="2">
    <source>
        <dbReference type="WBParaSite" id="ALUE_0000031301-mRNA-1"/>
    </source>
</evidence>
<sequence>MLLREITCHSMMISTIPTVKTDVKVNKPCKEHLAPKAMRPAI</sequence>
<dbReference type="AlphaFoldDB" id="A0A0M3HFL8"/>
<name>A0A0M3HFL8_ASCLU</name>
<dbReference type="Proteomes" id="UP000036681">
    <property type="component" value="Unplaced"/>
</dbReference>
<keyword evidence="1" id="KW-1185">Reference proteome</keyword>
<proteinExistence type="predicted"/>
<protein>
    <submittedName>
        <fullName evidence="2">Alternative protein</fullName>
    </submittedName>
</protein>